<keyword evidence="2" id="KW-1185">Reference proteome</keyword>
<gene>
    <name evidence="1" type="ORF">SCALOS_LOCUS11184</name>
</gene>
<proteinExistence type="predicted"/>
<organism evidence="1 2">
    <name type="scientific">Scutellospora calospora</name>
    <dbReference type="NCBI Taxonomy" id="85575"/>
    <lineage>
        <taxon>Eukaryota</taxon>
        <taxon>Fungi</taxon>
        <taxon>Fungi incertae sedis</taxon>
        <taxon>Mucoromycota</taxon>
        <taxon>Glomeromycotina</taxon>
        <taxon>Glomeromycetes</taxon>
        <taxon>Diversisporales</taxon>
        <taxon>Gigasporaceae</taxon>
        <taxon>Scutellospora</taxon>
    </lineage>
</organism>
<evidence type="ECO:0000313" key="1">
    <source>
        <dbReference type="EMBL" id="CAG8718961.1"/>
    </source>
</evidence>
<accession>A0ACA9PV31</accession>
<feature type="non-terminal residue" evidence="1">
    <location>
        <position position="82"/>
    </location>
</feature>
<sequence>TSILANLSGILTLGLGDAMASIVGKRYGRKRWPGTSKTVEGTFAFIIFHLLGAFAVTRLWSKNNLLSGIEEWLYYTLAVSIT</sequence>
<reference evidence="1" key="1">
    <citation type="submission" date="2021-06" db="EMBL/GenBank/DDBJ databases">
        <authorList>
            <person name="Kallberg Y."/>
            <person name="Tangrot J."/>
            <person name="Rosling A."/>
        </authorList>
    </citation>
    <scope>NUCLEOTIDE SEQUENCE</scope>
    <source>
        <strain evidence="1">AU212A</strain>
    </source>
</reference>
<evidence type="ECO:0000313" key="2">
    <source>
        <dbReference type="Proteomes" id="UP000789860"/>
    </source>
</evidence>
<dbReference type="EMBL" id="CAJVPM010046533">
    <property type="protein sequence ID" value="CAG8718961.1"/>
    <property type="molecule type" value="Genomic_DNA"/>
</dbReference>
<feature type="non-terminal residue" evidence="1">
    <location>
        <position position="1"/>
    </location>
</feature>
<comment type="caution">
    <text evidence="1">The sequence shown here is derived from an EMBL/GenBank/DDBJ whole genome shotgun (WGS) entry which is preliminary data.</text>
</comment>
<protein>
    <submittedName>
        <fullName evidence="1">2901_t:CDS:1</fullName>
    </submittedName>
</protein>
<name>A0ACA9PV31_9GLOM</name>
<dbReference type="Proteomes" id="UP000789860">
    <property type="component" value="Unassembled WGS sequence"/>
</dbReference>